<evidence type="ECO:0000256" key="1">
    <source>
        <dbReference type="SAM" id="MobiDB-lite"/>
    </source>
</evidence>
<dbReference type="InterPro" id="IPR002048">
    <property type="entry name" value="EF_hand_dom"/>
</dbReference>
<comment type="caution">
    <text evidence="3">The sequence shown here is derived from an EMBL/GenBank/DDBJ whole genome shotgun (WGS) entry which is preliminary data.</text>
</comment>
<dbReference type="Gene3D" id="1.10.238.10">
    <property type="entry name" value="EF-hand"/>
    <property type="match status" value="1"/>
</dbReference>
<feature type="compositionally biased region" description="Basic and acidic residues" evidence="1">
    <location>
        <begin position="25"/>
        <end position="46"/>
    </location>
</feature>
<dbReference type="PANTHER" id="PTHR47026">
    <property type="entry name" value="PIGMENTOSA GTPASE REGULATOR-LIKE PROTEIN, PUTATIVE-RELATED"/>
    <property type="match status" value="1"/>
</dbReference>
<evidence type="ECO:0000313" key="4">
    <source>
        <dbReference type="Proteomes" id="UP001295684"/>
    </source>
</evidence>
<dbReference type="PROSITE" id="PS50222">
    <property type="entry name" value="EF_HAND_2"/>
    <property type="match status" value="1"/>
</dbReference>
<proteinExistence type="predicted"/>
<gene>
    <name evidence="3" type="ORF">ECRASSUSDP1_LOCUS11124</name>
</gene>
<accession>A0AAD1XCZ7</accession>
<organism evidence="3 4">
    <name type="scientific">Euplotes crassus</name>
    <dbReference type="NCBI Taxonomy" id="5936"/>
    <lineage>
        <taxon>Eukaryota</taxon>
        <taxon>Sar</taxon>
        <taxon>Alveolata</taxon>
        <taxon>Ciliophora</taxon>
        <taxon>Intramacronucleata</taxon>
        <taxon>Spirotrichea</taxon>
        <taxon>Hypotrichia</taxon>
        <taxon>Euplotida</taxon>
        <taxon>Euplotidae</taxon>
        <taxon>Moneuplotes</taxon>
    </lineage>
</organism>
<evidence type="ECO:0000313" key="3">
    <source>
        <dbReference type="EMBL" id="CAI2369820.1"/>
    </source>
</evidence>
<dbReference type="Proteomes" id="UP001295684">
    <property type="component" value="Unassembled WGS sequence"/>
</dbReference>
<protein>
    <recommendedName>
        <fullName evidence="2">EF-hand domain-containing protein</fullName>
    </recommendedName>
</protein>
<feature type="domain" description="EF-hand" evidence="2">
    <location>
        <begin position="55"/>
        <end position="90"/>
    </location>
</feature>
<dbReference type="AlphaFoldDB" id="A0AAD1XCZ7"/>
<feature type="region of interest" description="Disordered" evidence="1">
    <location>
        <begin position="394"/>
        <end position="424"/>
    </location>
</feature>
<dbReference type="Pfam" id="PF13499">
    <property type="entry name" value="EF-hand_7"/>
    <property type="match status" value="1"/>
</dbReference>
<reference evidence="3" key="1">
    <citation type="submission" date="2023-07" db="EMBL/GenBank/DDBJ databases">
        <authorList>
            <consortium name="AG Swart"/>
            <person name="Singh M."/>
            <person name="Singh A."/>
            <person name="Seah K."/>
            <person name="Emmerich C."/>
        </authorList>
    </citation>
    <scope>NUCLEOTIDE SEQUENCE</scope>
    <source>
        <strain evidence="3">DP1</strain>
    </source>
</reference>
<dbReference type="PANTHER" id="PTHR47026:SF2">
    <property type="entry name" value="FLAGELLAR ASSOCIATED PROTEIN"/>
    <property type="match status" value="1"/>
</dbReference>
<feature type="region of interest" description="Disordered" evidence="1">
    <location>
        <begin position="125"/>
        <end position="154"/>
    </location>
</feature>
<dbReference type="InterPro" id="IPR011992">
    <property type="entry name" value="EF-hand-dom_pair"/>
</dbReference>
<feature type="region of interest" description="Disordered" evidence="1">
    <location>
        <begin position="1"/>
        <end position="53"/>
    </location>
</feature>
<name>A0AAD1XCZ7_EUPCR</name>
<evidence type="ECO:0000259" key="2">
    <source>
        <dbReference type="PROSITE" id="PS50222"/>
    </source>
</evidence>
<dbReference type="SUPFAM" id="SSF47473">
    <property type="entry name" value="EF-hand"/>
    <property type="match status" value="1"/>
</dbReference>
<dbReference type="EMBL" id="CAMPGE010010978">
    <property type="protein sequence ID" value="CAI2369820.1"/>
    <property type="molecule type" value="Genomic_DNA"/>
</dbReference>
<keyword evidence="4" id="KW-1185">Reference proteome</keyword>
<dbReference type="GO" id="GO:0005509">
    <property type="term" value="F:calcium ion binding"/>
    <property type="evidence" value="ECO:0007669"/>
    <property type="project" value="InterPro"/>
</dbReference>
<sequence>MEEKDSNDSHNNSQEEESKNSVSDGHQESKNDEAEKDSDHEQIDAIKEEEEERTSILQNLKDIFELFDSTKSGKIPTKDLENILTSLNRNPEEAKEFLEEFSPAEEDYITFDEFVKLMDKVENRMEKKDDDESSKQKESIYDKSPAQESDETKDGAKRTALLDFLILLEDYRAKCESEGKYAEARKCRIKYEELLRKETIRQKNNIRISQEQELQSIENAQKAQFLEFSQAWDNYMSDYEATAYLSLEKLKEKHILEFQQFSEKVQGELRKKMKFSKDLIELRDKEAKLVKLKRYEEAEKVKMKADLLEQFERNKLENEMQAITEKKEAKLKHKQQLALAALLKRIQRDRNEQLNHRQIDSQRLIQRNKNILNDLINKQHQETKRTLEMLKKTLSNIRKDKKKGPLSAKSTQANRAGKASRANK</sequence>
<feature type="compositionally biased region" description="Basic and acidic residues" evidence="1">
    <location>
        <begin position="125"/>
        <end position="141"/>
    </location>
</feature>